<dbReference type="Pfam" id="PF00634">
    <property type="entry name" value="BRCA2"/>
    <property type="match status" value="3"/>
</dbReference>
<dbReference type="PANTHER" id="PTHR11289:SF0">
    <property type="entry name" value="BREAST CANCER TYPE 2 SUSCEPTIBILITY PROTEIN"/>
    <property type="match status" value="1"/>
</dbReference>
<dbReference type="InterPro" id="IPR002093">
    <property type="entry name" value="BRCA2_repeat"/>
</dbReference>
<dbReference type="SMART" id="SM01341">
    <property type="entry name" value="Tower"/>
    <property type="match status" value="1"/>
</dbReference>
<dbReference type="PANTHER" id="PTHR11289">
    <property type="entry name" value="BREAST CANCER TYPE 2 SUSCEPTIBILITY PROTEIN BRCA2"/>
    <property type="match status" value="1"/>
</dbReference>
<evidence type="ECO:0000256" key="1">
    <source>
        <dbReference type="ARBA" id="ARBA00022737"/>
    </source>
</evidence>
<gene>
    <name evidence="8" type="ORF">STAS_33456</name>
</gene>
<dbReference type="InterPro" id="IPR015205">
    <property type="entry name" value="Tower_dom"/>
</dbReference>
<feature type="region of interest" description="Disordered" evidence="6">
    <location>
        <begin position="374"/>
        <end position="415"/>
    </location>
</feature>
<feature type="compositionally biased region" description="Polar residues" evidence="6">
    <location>
        <begin position="327"/>
        <end position="337"/>
    </location>
</feature>
<evidence type="ECO:0000256" key="5">
    <source>
        <dbReference type="ARBA" id="ARBA00023204"/>
    </source>
</evidence>
<organism evidence="8 9">
    <name type="scientific">Striga asiatica</name>
    <name type="common">Asiatic witchweed</name>
    <name type="synonym">Buchnera asiatica</name>
    <dbReference type="NCBI Taxonomy" id="4170"/>
    <lineage>
        <taxon>Eukaryota</taxon>
        <taxon>Viridiplantae</taxon>
        <taxon>Streptophyta</taxon>
        <taxon>Embryophyta</taxon>
        <taxon>Tracheophyta</taxon>
        <taxon>Spermatophyta</taxon>
        <taxon>Magnoliopsida</taxon>
        <taxon>eudicotyledons</taxon>
        <taxon>Gunneridae</taxon>
        <taxon>Pentapetalae</taxon>
        <taxon>asterids</taxon>
        <taxon>lamiids</taxon>
        <taxon>Lamiales</taxon>
        <taxon>Orobanchaceae</taxon>
        <taxon>Buchnereae</taxon>
        <taxon>Striga</taxon>
    </lineage>
</organism>
<dbReference type="SUPFAM" id="SSF81878">
    <property type="entry name" value="BRCA2 tower domain"/>
    <property type="match status" value="1"/>
</dbReference>
<dbReference type="Proteomes" id="UP000325081">
    <property type="component" value="Unassembled WGS sequence"/>
</dbReference>
<dbReference type="PROSITE" id="PS50138">
    <property type="entry name" value="BRCA2_REPEAT"/>
    <property type="match status" value="2"/>
</dbReference>
<evidence type="ECO:0000259" key="7">
    <source>
        <dbReference type="SMART" id="SM01341"/>
    </source>
</evidence>
<keyword evidence="5" id="KW-0234">DNA repair</keyword>
<dbReference type="EMBL" id="BKCP01012181">
    <property type="protein sequence ID" value="GER55767.1"/>
    <property type="molecule type" value="Genomic_DNA"/>
</dbReference>
<dbReference type="GO" id="GO:0003677">
    <property type="term" value="F:DNA binding"/>
    <property type="evidence" value="ECO:0007669"/>
    <property type="project" value="UniProtKB-KW"/>
</dbReference>
<evidence type="ECO:0000256" key="3">
    <source>
        <dbReference type="ARBA" id="ARBA00023125"/>
    </source>
</evidence>
<dbReference type="Pfam" id="PF09169">
    <property type="entry name" value="BRCA-2_helical"/>
    <property type="match status" value="1"/>
</dbReference>
<evidence type="ECO:0000313" key="8">
    <source>
        <dbReference type="EMBL" id="GER55767.1"/>
    </source>
</evidence>
<protein>
    <submittedName>
        <fullName evidence="8">BREAST CANCER 2 like 2A</fullName>
    </submittedName>
</protein>
<accession>A0A5A7RF04</accession>
<dbReference type="SUPFAM" id="SSF50249">
    <property type="entry name" value="Nucleic acid-binding proteins"/>
    <property type="match status" value="3"/>
</dbReference>
<feature type="compositionally biased region" description="Polar residues" evidence="6">
    <location>
        <begin position="374"/>
        <end position="394"/>
    </location>
</feature>
<feature type="domain" description="Tower" evidence="7">
    <location>
        <begin position="757"/>
        <end position="798"/>
    </location>
</feature>
<evidence type="ECO:0000313" key="9">
    <source>
        <dbReference type="Proteomes" id="UP000325081"/>
    </source>
</evidence>
<dbReference type="Gene3D" id="2.40.50.140">
    <property type="entry name" value="Nucleic acid-binding proteins"/>
    <property type="match status" value="4"/>
</dbReference>
<feature type="region of interest" description="Disordered" evidence="6">
    <location>
        <begin position="303"/>
        <end position="355"/>
    </location>
</feature>
<dbReference type="OrthoDB" id="21095at2759"/>
<name>A0A5A7RF04_STRAF</name>
<comment type="caution">
    <text evidence="8">The sequence shown here is derived from an EMBL/GenBank/DDBJ whole genome shotgun (WGS) entry which is preliminary data.</text>
</comment>
<dbReference type="SUPFAM" id="SSF81872">
    <property type="entry name" value="BRCA2 helical domain"/>
    <property type="match status" value="1"/>
</dbReference>
<dbReference type="GO" id="GO:0000724">
    <property type="term" value="P:double-strand break repair via homologous recombination"/>
    <property type="evidence" value="ECO:0007669"/>
    <property type="project" value="InterPro"/>
</dbReference>
<dbReference type="InterPro" id="IPR015252">
    <property type="entry name" value="BRCA2_hlx"/>
</dbReference>
<dbReference type="AlphaFoldDB" id="A0A5A7RF04"/>
<evidence type="ECO:0000256" key="2">
    <source>
        <dbReference type="ARBA" id="ARBA00022763"/>
    </source>
</evidence>
<dbReference type="Pfam" id="PF09103">
    <property type="entry name" value="BRCA-2_OB1"/>
    <property type="match status" value="1"/>
</dbReference>
<keyword evidence="9" id="KW-1185">Reference proteome</keyword>
<reference evidence="9" key="1">
    <citation type="journal article" date="2019" name="Curr. Biol.">
        <title>Genome Sequence of Striga asiatica Provides Insight into the Evolution of Plant Parasitism.</title>
        <authorList>
            <person name="Yoshida S."/>
            <person name="Kim S."/>
            <person name="Wafula E.K."/>
            <person name="Tanskanen J."/>
            <person name="Kim Y.M."/>
            <person name="Honaas L."/>
            <person name="Yang Z."/>
            <person name="Spallek T."/>
            <person name="Conn C.E."/>
            <person name="Ichihashi Y."/>
            <person name="Cheong K."/>
            <person name="Cui S."/>
            <person name="Der J.P."/>
            <person name="Gundlach H."/>
            <person name="Jiao Y."/>
            <person name="Hori C."/>
            <person name="Ishida J.K."/>
            <person name="Kasahara H."/>
            <person name="Kiba T."/>
            <person name="Kim M.S."/>
            <person name="Koo N."/>
            <person name="Laohavisit A."/>
            <person name="Lee Y.H."/>
            <person name="Lumba S."/>
            <person name="McCourt P."/>
            <person name="Mortimer J.C."/>
            <person name="Mutuku J.M."/>
            <person name="Nomura T."/>
            <person name="Sasaki-Sekimoto Y."/>
            <person name="Seto Y."/>
            <person name="Wang Y."/>
            <person name="Wakatake T."/>
            <person name="Sakakibara H."/>
            <person name="Demura T."/>
            <person name="Yamaguchi S."/>
            <person name="Yoneyama K."/>
            <person name="Manabe R.I."/>
            <person name="Nelson D.C."/>
            <person name="Schulman A.H."/>
            <person name="Timko M.P."/>
            <person name="dePamphilis C.W."/>
            <person name="Choi D."/>
            <person name="Shirasu K."/>
        </authorList>
    </citation>
    <scope>NUCLEOTIDE SEQUENCE [LARGE SCALE GENOMIC DNA]</scope>
    <source>
        <strain evidence="9">cv. UVA1</strain>
    </source>
</reference>
<evidence type="ECO:0000256" key="4">
    <source>
        <dbReference type="ARBA" id="ARBA00023172"/>
    </source>
</evidence>
<proteinExistence type="predicted"/>
<keyword evidence="2" id="KW-0227">DNA damage</keyword>
<dbReference type="InterPro" id="IPR015187">
    <property type="entry name" value="BRCA2_OB_1"/>
</dbReference>
<keyword evidence="1" id="KW-0677">Repeat</keyword>
<evidence type="ECO:0000256" key="6">
    <source>
        <dbReference type="SAM" id="MobiDB-lite"/>
    </source>
</evidence>
<dbReference type="InterPro" id="IPR012340">
    <property type="entry name" value="NA-bd_OB-fold"/>
</dbReference>
<sequence length="1119" mass="123836">MSTWQIFFDDQNNFRWETTVRQLQEEEQYDVAAQQLAATRRLPSMADLLLLGCSELLENGTENVENPTMFRTGLGRCVDVKQSSMEKARSVLGDINHDAIDAGHLDLEENEASPLKLIPETRLVNSAAVFMSGLQSTSRNAVNMSNTMFQTGSGKAVNISSAGLLRAKTLLCLEENWDQESGNGFEQKQEQPTSTELLSWENLSHIESKNPSNLTISSATKVISSTVKSGSGISESTNFPDFMNTAAKPPPVKFLTAGGRSISVSSAALKRARSLLGNPECDSFLNDEASTVELMLPLADDGTPSCASNPKRDFSTPFSSKFKENGDSSSSKFTSPHGSHLLRMQSFGKSGNLQPGNNLITQFDAEVGLNSSNRHSSDLNFGRQQLKNKPNSGKTDVGNAFQRNIDPPKRSSNGALADISNTMNTICKDHKQYLGDKKRLGTTSSISPFKRPKGSFVTPLKKNSISATKDLHRLAPKEASCKQRVSMRYPLQASRVYLKEYLLQPPSVQKELENLPEYVKRMNPSAAESYTFTKEIPPNCSGPEAFYGMLSQYGASVPYLTKEWVANHYKWVVWKIASYERCYPAKFAGKLLVVSNVLEELRYRYEREVNHGHRSPIKKILDGDAPPSSMMVLCISAVSENHDPRSGNHFVSPDDGKDKAPAIELTDGWYSMKALLDEPLSEKLASGKLFLGQKLRASQTTSLLLHMNGTYRCHWAERLGFCKHAVGPLAFRCIKETGGAVPSTLVGVTRIYPLLYREKLSNGSFVVRSERIEAKALQLYNQRRDTIAEGIISSFQREAEFDVGGDHESEEGAKLMKLLETAAEPEVLMAGMSSKQLTSFASYKAKLESEMQKSIEKAVEDAGLSERDVTPFFRIKVVGLTKRCKNSPKSRPKQGLITVWNPTQKQTLQLCEGKAYAVEGLVPSKSDPYTLCLQARGSSSKWLPFSPVMMENFEPFFDPRSSTAISTLGKVPLSGEFDIAAFIIYVGDVYRHGHQQKQWVFVTDGSTKEVCSSDAILAINFCLPWVEFDSCAPVNSNAAGSVVGFVNLTKRPRDQVNGLWVAEATENSDYFLSYDQKCRNHLKDVAGSVLKWANTSKPVIEKLQRNILSIIRNSQDGSR</sequence>
<keyword evidence="4" id="KW-0233">DNA recombination</keyword>
<dbReference type="InterPro" id="IPR036315">
    <property type="entry name" value="BRCA2_hlx_sf"/>
</dbReference>
<keyword evidence="3" id="KW-0238">DNA-binding</keyword>
<dbReference type="InterPro" id="IPR015525">
    <property type="entry name" value="BRCA2"/>
</dbReference>
<dbReference type="GO" id="GO:0006355">
    <property type="term" value="P:regulation of DNA-templated transcription"/>
    <property type="evidence" value="ECO:0007669"/>
    <property type="project" value="TreeGrafter"/>
</dbReference>